<dbReference type="InterPro" id="IPR043502">
    <property type="entry name" value="DNA/RNA_pol_sf"/>
</dbReference>
<evidence type="ECO:0000313" key="3">
    <source>
        <dbReference type="Proteomes" id="UP001172457"/>
    </source>
</evidence>
<organism evidence="2 3">
    <name type="scientific">Centaurea solstitialis</name>
    <name type="common">yellow star-thistle</name>
    <dbReference type="NCBI Taxonomy" id="347529"/>
    <lineage>
        <taxon>Eukaryota</taxon>
        <taxon>Viridiplantae</taxon>
        <taxon>Streptophyta</taxon>
        <taxon>Embryophyta</taxon>
        <taxon>Tracheophyta</taxon>
        <taxon>Spermatophyta</taxon>
        <taxon>Magnoliopsida</taxon>
        <taxon>eudicotyledons</taxon>
        <taxon>Gunneridae</taxon>
        <taxon>Pentapetalae</taxon>
        <taxon>asterids</taxon>
        <taxon>campanulids</taxon>
        <taxon>Asterales</taxon>
        <taxon>Asteraceae</taxon>
        <taxon>Carduoideae</taxon>
        <taxon>Cardueae</taxon>
        <taxon>Centaureinae</taxon>
        <taxon>Centaurea</taxon>
    </lineage>
</organism>
<dbReference type="InterPro" id="IPR013103">
    <property type="entry name" value="RVT_2"/>
</dbReference>
<dbReference type="CDD" id="cd09272">
    <property type="entry name" value="RNase_HI_RT_Ty1"/>
    <property type="match status" value="1"/>
</dbReference>
<evidence type="ECO:0000313" key="2">
    <source>
        <dbReference type="EMBL" id="KAJ9542860.1"/>
    </source>
</evidence>
<sequence length="478" mass="54139">MRIISETQAGGTPLLTPRETDGSIERLKARLVAQGFTQIPGLDYSHTFSPVVKASTVRTILAVAVLRNWPLHQLDVNNAFLNGSLTETQPPGYSDPHFPDHVCQLKKALYGLKQAPRAWFYCLSAFLAQLGFRCCQTDTSLFVFTRRKYTLYLLVYVDDIIFTGNNSELIHNIISHLEKEFSIKDLGKLNYFLGLEVLYTTDGLVLSQSKYAHDILSRANLQDSKPVATLAARDQLNITGDPFRDNTLYRSLVGALQYLTITRPDISYAVNQVSQYLHAPMIDHFQAVKRILPYVKGTLSFGLYFRRHPDPSLVGYSDADWARCLETRRSTYGYSIFLGNNLISWSAMKQPTVSRSSCESEYRAMANEIGALPPNQPTLFCDNRSAIFLSQNPIAHKRAKHIDINYHFTRELVSSRKLDTCFIPTTLQLADIFTKVLPCPLFQHFRSNHHVGPPPICLKWKPHGGSIKRHNQVNFDIP</sequence>
<dbReference type="PANTHER" id="PTHR11439">
    <property type="entry name" value="GAG-POL-RELATED RETROTRANSPOSON"/>
    <property type="match status" value="1"/>
</dbReference>
<gene>
    <name evidence="2" type="ORF">OSB04_029366</name>
</gene>
<protein>
    <recommendedName>
        <fullName evidence="1">Reverse transcriptase Ty1/copia-type domain-containing protein</fullName>
    </recommendedName>
</protein>
<evidence type="ECO:0000259" key="1">
    <source>
        <dbReference type="Pfam" id="PF07727"/>
    </source>
</evidence>
<dbReference type="AlphaFoldDB" id="A0AA38SUZ0"/>
<name>A0AA38SUZ0_9ASTR</name>
<proteinExistence type="predicted"/>
<dbReference type="EMBL" id="JARYMX010000007">
    <property type="protein sequence ID" value="KAJ9542860.1"/>
    <property type="molecule type" value="Genomic_DNA"/>
</dbReference>
<accession>A0AA38SUZ0</accession>
<dbReference type="PANTHER" id="PTHR11439:SF455">
    <property type="entry name" value="RLK (RECEPTOR-LIKE PROTEIN KINASE) 8, PUTATIVE-RELATED"/>
    <property type="match status" value="1"/>
</dbReference>
<dbReference type="Proteomes" id="UP001172457">
    <property type="component" value="Chromosome 7"/>
</dbReference>
<reference evidence="2" key="1">
    <citation type="submission" date="2023-03" db="EMBL/GenBank/DDBJ databases">
        <title>Chromosome-scale reference genome and RAD-based genetic map of yellow starthistle (Centaurea solstitialis) reveal putative structural variation and QTLs associated with invader traits.</title>
        <authorList>
            <person name="Reatini B."/>
            <person name="Cang F.A."/>
            <person name="Jiang Q."/>
            <person name="Mckibben M.T.W."/>
            <person name="Barker M.S."/>
            <person name="Rieseberg L.H."/>
            <person name="Dlugosch K.M."/>
        </authorList>
    </citation>
    <scope>NUCLEOTIDE SEQUENCE</scope>
    <source>
        <strain evidence="2">CAN-66</strain>
        <tissue evidence="2">Leaf</tissue>
    </source>
</reference>
<feature type="domain" description="Reverse transcriptase Ty1/copia-type" evidence="1">
    <location>
        <begin position="24"/>
        <end position="229"/>
    </location>
</feature>
<dbReference type="SUPFAM" id="SSF56672">
    <property type="entry name" value="DNA/RNA polymerases"/>
    <property type="match status" value="1"/>
</dbReference>
<dbReference type="Pfam" id="PF07727">
    <property type="entry name" value="RVT_2"/>
    <property type="match status" value="1"/>
</dbReference>
<comment type="caution">
    <text evidence="2">The sequence shown here is derived from an EMBL/GenBank/DDBJ whole genome shotgun (WGS) entry which is preliminary data.</text>
</comment>
<keyword evidence="3" id="KW-1185">Reference proteome</keyword>